<evidence type="ECO:0000259" key="1">
    <source>
        <dbReference type="Pfam" id="PF17973"/>
    </source>
</evidence>
<dbReference type="EMBL" id="CP095053">
    <property type="protein sequence ID" value="UOR04061.1"/>
    <property type="molecule type" value="Genomic_DNA"/>
</dbReference>
<dbReference type="RefSeq" id="WP_245091379.1">
    <property type="nucleotide sequence ID" value="NZ_CP095053.1"/>
</dbReference>
<name>A0A8T9SRT8_9BACT</name>
<organism evidence="2 3">
    <name type="scientific">Hymenobacter aerilatus</name>
    <dbReference type="NCBI Taxonomy" id="2932251"/>
    <lineage>
        <taxon>Bacteria</taxon>
        <taxon>Pseudomonadati</taxon>
        <taxon>Bacteroidota</taxon>
        <taxon>Cytophagia</taxon>
        <taxon>Cytophagales</taxon>
        <taxon>Hymenobacteraceae</taxon>
        <taxon>Hymenobacter</taxon>
    </lineage>
</organism>
<keyword evidence="3" id="KW-1185">Reference proteome</keyword>
<gene>
    <name evidence="2" type="ORF">MUN82_14035</name>
</gene>
<feature type="domain" description="Bacterial alpha-2-macroglobulin MG10" evidence="1">
    <location>
        <begin position="11"/>
        <end position="59"/>
    </location>
</feature>
<dbReference type="InterPro" id="IPR041246">
    <property type="entry name" value="Bact_MG10"/>
</dbReference>
<proteinExistence type="predicted"/>
<dbReference type="Pfam" id="PF17973">
    <property type="entry name" value="bMG10"/>
    <property type="match status" value="1"/>
</dbReference>
<dbReference type="Proteomes" id="UP000829925">
    <property type="component" value="Chromosome"/>
</dbReference>
<protein>
    <recommendedName>
        <fullName evidence="1">Bacterial alpha-2-macroglobulin MG10 domain-containing protein</fullName>
    </recommendedName>
</protein>
<accession>A0A8T9SRT8</accession>
<dbReference type="AlphaFoldDB" id="A0A8T9SRT8"/>
<sequence>MVALAVRDLTWATNAAHPDYLAVRDDRLNLFATGTARPKAFYYLARAVSTGTFKLGPVTMLYTTRRITHIWAWCGGGEIPYLSPHNL</sequence>
<evidence type="ECO:0000313" key="2">
    <source>
        <dbReference type="EMBL" id="UOR04061.1"/>
    </source>
</evidence>
<evidence type="ECO:0000313" key="3">
    <source>
        <dbReference type="Proteomes" id="UP000829925"/>
    </source>
</evidence>
<dbReference type="KEGG" id="haei:MUN82_14035"/>
<reference evidence="2 3" key="1">
    <citation type="submission" date="2022-04" db="EMBL/GenBank/DDBJ databases">
        <title>Hymenobacter sp. isolated from the air.</title>
        <authorList>
            <person name="Won M."/>
            <person name="Lee C.-M."/>
            <person name="Woen H.-Y."/>
            <person name="Kwon S.-W."/>
        </authorList>
    </citation>
    <scope>NUCLEOTIDE SEQUENCE [LARGE SCALE GENOMIC DNA]</scope>
    <source>
        <strain evidence="3">5413 J-13</strain>
    </source>
</reference>